<feature type="signal peptide" evidence="1">
    <location>
        <begin position="1"/>
        <end position="17"/>
    </location>
</feature>
<dbReference type="EMBL" id="JAGMWT010000016">
    <property type="protein sequence ID" value="KAH7115252.1"/>
    <property type="molecule type" value="Genomic_DNA"/>
</dbReference>
<evidence type="ECO:0000313" key="2">
    <source>
        <dbReference type="EMBL" id="KAH7115252.1"/>
    </source>
</evidence>
<dbReference type="PANTHER" id="PTHR34599:SF1">
    <property type="entry name" value="PHOSPHATIDIC ACID PHOSPHATASE TYPE 2_HALOPEROXIDASE DOMAIN-CONTAINING PROTEIN"/>
    <property type="match status" value="1"/>
</dbReference>
<accession>A0A9P9DA51</accession>
<evidence type="ECO:0000313" key="3">
    <source>
        <dbReference type="Proteomes" id="UP000700596"/>
    </source>
</evidence>
<evidence type="ECO:0000256" key="1">
    <source>
        <dbReference type="SAM" id="SignalP"/>
    </source>
</evidence>
<dbReference type="CDD" id="cd03398">
    <property type="entry name" value="PAP2_haloperoxidase"/>
    <property type="match status" value="1"/>
</dbReference>
<dbReference type="PANTHER" id="PTHR34599">
    <property type="entry name" value="PEROXIDASE-RELATED"/>
    <property type="match status" value="1"/>
</dbReference>
<dbReference type="Gene3D" id="1.10.606.20">
    <property type="match status" value="1"/>
</dbReference>
<reference evidence="2" key="1">
    <citation type="journal article" date="2021" name="Nat. Commun.">
        <title>Genetic determinants of endophytism in the Arabidopsis root mycobiome.</title>
        <authorList>
            <person name="Mesny F."/>
            <person name="Miyauchi S."/>
            <person name="Thiergart T."/>
            <person name="Pickel B."/>
            <person name="Atanasova L."/>
            <person name="Karlsson M."/>
            <person name="Huettel B."/>
            <person name="Barry K.W."/>
            <person name="Haridas S."/>
            <person name="Chen C."/>
            <person name="Bauer D."/>
            <person name="Andreopoulos W."/>
            <person name="Pangilinan J."/>
            <person name="LaButti K."/>
            <person name="Riley R."/>
            <person name="Lipzen A."/>
            <person name="Clum A."/>
            <person name="Drula E."/>
            <person name="Henrissat B."/>
            <person name="Kohler A."/>
            <person name="Grigoriev I.V."/>
            <person name="Martin F.M."/>
            <person name="Hacquard S."/>
        </authorList>
    </citation>
    <scope>NUCLEOTIDE SEQUENCE</scope>
    <source>
        <strain evidence="2">MPI-CAGE-CH-0243</strain>
    </source>
</reference>
<dbReference type="OrthoDB" id="9997027at2759"/>
<dbReference type="InterPro" id="IPR036938">
    <property type="entry name" value="PAP2/HPO_sf"/>
</dbReference>
<dbReference type="AlphaFoldDB" id="A0A9P9DA51"/>
<feature type="chain" id="PRO_5040503543" evidence="1">
    <location>
        <begin position="18"/>
        <end position="419"/>
    </location>
</feature>
<gene>
    <name evidence="2" type="ORF">B0J11DRAFT_444767</name>
</gene>
<sequence>MKLSVAFACCVATAANAAYSGDIVQYWVDQSAILVNGTGVNTCGFQSTPSGWFEAIVQGAVYLAATKSTGKSLAFQQLAVSHAAHSGMLWTFHGTGLSATINSKLKTILPSIGLDALSPDAIQATKIGREAARVVVVARADDGINYFVDYEPKPALPGVYQATPGGKQIPDMPQARFIRFFGGLGDAKKYRAPPPPNVTTPAYELFLDQVKSQGARKSTVRSAYDTETAYFWRESSPIGWNRLANAVVGDKLAKDVTASARFYAQLNYALANAAIASWDSKYFYDSWRPVTAIHYPGIYLASRRNVSDANWTPLLSPTPNHQDYLSTHAISGAAAAAVIKAWNGGSDSVDVLLSSNVIVDSVGVITRRITNLTAAAYENGDSRIFGGIHFQFASDVGNKIGFWVGEDTLKVFDQTWDQF</sequence>
<dbReference type="InterPro" id="IPR052559">
    <property type="entry name" value="V-haloperoxidase"/>
</dbReference>
<comment type="caution">
    <text evidence="2">The sequence shown here is derived from an EMBL/GenBank/DDBJ whole genome shotgun (WGS) entry which is preliminary data.</text>
</comment>
<protein>
    <submittedName>
        <fullName evidence="2">Phosphatidic acid phosphatase type 2/haloperoxidase</fullName>
    </submittedName>
</protein>
<proteinExistence type="predicted"/>
<dbReference type="SUPFAM" id="SSF48317">
    <property type="entry name" value="Acid phosphatase/Vanadium-dependent haloperoxidase"/>
    <property type="match status" value="1"/>
</dbReference>
<organism evidence="2 3">
    <name type="scientific">Dendryphion nanum</name>
    <dbReference type="NCBI Taxonomy" id="256645"/>
    <lineage>
        <taxon>Eukaryota</taxon>
        <taxon>Fungi</taxon>
        <taxon>Dikarya</taxon>
        <taxon>Ascomycota</taxon>
        <taxon>Pezizomycotina</taxon>
        <taxon>Dothideomycetes</taxon>
        <taxon>Pleosporomycetidae</taxon>
        <taxon>Pleosporales</taxon>
        <taxon>Torulaceae</taxon>
        <taxon>Dendryphion</taxon>
    </lineage>
</organism>
<name>A0A9P9DA51_9PLEO</name>
<keyword evidence="1" id="KW-0732">Signal</keyword>
<keyword evidence="3" id="KW-1185">Reference proteome</keyword>
<dbReference type="Proteomes" id="UP000700596">
    <property type="component" value="Unassembled WGS sequence"/>
</dbReference>